<proteinExistence type="predicted"/>
<keyword evidence="2" id="KW-1185">Reference proteome</keyword>
<gene>
    <name evidence="1" type="ORF">PENSUB_5775</name>
</gene>
<sequence length="551" mass="61447">MHVAHGEPNVIRRSRHVTIAKLAACAASTKSRQWSPPIGRRPLSPHREDWANIRDSVEEALSAMNKRLDVLVSLMLPTQPISPSVHMGGSRSEYEVLASQEDSPFDLPSKLLSNSSLMDVLGLDADFAQVLLRGERTISSEANASAGTRMLVVRHRHIVSALAAFSAHVHIWYPILPLGFSQEYFRVLSGSLPPSSETCLSLLVVAIGLVVEGDEAVPDIPYFQTALTLLPIIISECSVRSVQCLVLISLYYCCLLKPCQAHDYCLIASSKIQNIIKSEIAGQLDVPKSGIWYLDEHVPLPLCQQTWEFQPRNMSLADTAPAPSGIALSALSNRENMENTRSYFLAEIAMRRMLHRCNTAVQATSAGEYVYAPSIALELEHQLEEWYLCLPEMIRFEKGDLSQPLEMVKIPPCPLSNFLRVQYYCCKLSIYWPAVYQAMQDGAVSDRLLDHCRTFFDSYMMLTPSIVAAFDNCRVNRWTLFVSIFITSVAAMTAGNTPCLSELCSPQFHQCIQASGRVDKTVLQQSPSLMMLQEVLEERLSEASLYGKRNN</sequence>
<dbReference type="Proteomes" id="UP000186955">
    <property type="component" value="Unassembled WGS sequence"/>
</dbReference>
<protein>
    <recommendedName>
        <fullName evidence="3">Transcription factor domain-containing protein</fullName>
    </recommendedName>
</protein>
<accession>A0A1Q5U5Y3</accession>
<evidence type="ECO:0000313" key="1">
    <source>
        <dbReference type="EMBL" id="OKP07879.1"/>
    </source>
</evidence>
<dbReference type="EMBL" id="MNBE01000578">
    <property type="protein sequence ID" value="OKP07879.1"/>
    <property type="molecule type" value="Genomic_DNA"/>
</dbReference>
<dbReference type="AlphaFoldDB" id="A0A1Q5U5Y3"/>
<evidence type="ECO:0000313" key="2">
    <source>
        <dbReference type="Proteomes" id="UP000186955"/>
    </source>
</evidence>
<evidence type="ECO:0008006" key="3">
    <source>
        <dbReference type="Google" id="ProtNLM"/>
    </source>
</evidence>
<comment type="caution">
    <text evidence="1">The sequence shown here is derived from an EMBL/GenBank/DDBJ whole genome shotgun (WGS) entry which is preliminary data.</text>
</comment>
<organism evidence="1 2">
    <name type="scientific">Penicillium subrubescens</name>
    <dbReference type="NCBI Taxonomy" id="1316194"/>
    <lineage>
        <taxon>Eukaryota</taxon>
        <taxon>Fungi</taxon>
        <taxon>Dikarya</taxon>
        <taxon>Ascomycota</taxon>
        <taxon>Pezizomycotina</taxon>
        <taxon>Eurotiomycetes</taxon>
        <taxon>Eurotiomycetidae</taxon>
        <taxon>Eurotiales</taxon>
        <taxon>Aspergillaceae</taxon>
        <taxon>Penicillium</taxon>
    </lineage>
</organism>
<dbReference type="CDD" id="cd12148">
    <property type="entry name" value="fungal_TF_MHR"/>
    <property type="match status" value="1"/>
</dbReference>
<reference evidence="1 2" key="1">
    <citation type="submission" date="2016-10" db="EMBL/GenBank/DDBJ databases">
        <title>Genome sequence of the ascomycete fungus Penicillium subrubescens.</title>
        <authorList>
            <person name="De Vries R.P."/>
            <person name="Peng M."/>
            <person name="Dilokpimol A."/>
            <person name="Hilden K."/>
            <person name="Makela M.R."/>
            <person name="Grigoriev I."/>
            <person name="Riley R."/>
            <person name="Granchi Z."/>
        </authorList>
    </citation>
    <scope>NUCLEOTIDE SEQUENCE [LARGE SCALE GENOMIC DNA]</scope>
    <source>
        <strain evidence="1 2">CBS 132785</strain>
    </source>
</reference>
<dbReference type="PANTHER" id="PTHR47785:SF3">
    <property type="entry name" value="ZN(2)-C6 FUNGAL-TYPE DOMAIN-CONTAINING PROTEIN"/>
    <property type="match status" value="1"/>
</dbReference>
<dbReference type="PANTHER" id="PTHR47785">
    <property type="entry name" value="ZN(II)2CYS6 TRANSCRIPTION FACTOR (EUROFUNG)-RELATED-RELATED"/>
    <property type="match status" value="1"/>
</dbReference>
<name>A0A1Q5U5Y3_9EURO</name>
<dbReference type="InterPro" id="IPR053181">
    <property type="entry name" value="EcdB-like_regulator"/>
</dbReference>